<dbReference type="OrthoDB" id="2069477at2"/>
<dbReference type="eggNOG" id="ENOG5030A7F">
    <property type="taxonomic scope" value="Bacteria"/>
</dbReference>
<protein>
    <submittedName>
        <fullName evidence="1">Uncharacterized protein</fullName>
    </submittedName>
</protein>
<name>N2AIE6_9FIRM</name>
<evidence type="ECO:0000313" key="2">
    <source>
        <dbReference type="Proteomes" id="UP000012589"/>
    </source>
</evidence>
<reference evidence="1 2" key="1">
    <citation type="journal article" date="2014" name="Genome Announc.">
        <title>Draft genome sequences of the altered schaedler flora, a defined bacterial community from gnotobiotic mice.</title>
        <authorList>
            <person name="Wannemuehler M.J."/>
            <person name="Overstreet A.M."/>
            <person name="Ward D.V."/>
            <person name="Phillips G.J."/>
        </authorList>
    </citation>
    <scope>NUCLEOTIDE SEQUENCE [LARGE SCALE GENOMIC DNA]</scope>
    <source>
        <strain evidence="1 2">ASF492</strain>
    </source>
</reference>
<gene>
    <name evidence="1" type="ORF">C823_02562</name>
</gene>
<proteinExistence type="predicted"/>
<evidence type="ECO:0000313" key="1">
    <source>
        <dbReference type="EMBL" id="EMZ26273.1"/>
    </source>
</evidence>
<organism evidence="1 2">
    <name type="scientific">Eubacterium plexicaudatum ASF492</name>
    <dbReference type="NCBI Taxonomy" id="1235802"/>
    <lineage>
        <taxon>Bacteria</taxon>
        <taxon>Bacillati</taxon>
        <taxon>Bacillota</taxon>
        <taxon>Clostridia</taxon>
        <taxon>Eubacteriales</taxon>
        <taxon>Eubacteriaceae</taxon>
        <taxon>Eubacterium</taxon>
    </lineage>
</organism>
<keyword evidence="2" id="KW-1185">Reference proteome</keyword>
<dbReference type="EMBL" id="AQFT01000081">
    <property type="protein sequence ID" value="EMZ26273.1"/>
    <property type="molecule type" value="Genomic_DNA"/>
</dbReference>
<sequence length="114" mass="12810">MNVNGIGTAGYPVAGKAKVRQAQDGTQSFDREFMGMASQTPPSFIGKVWTKEELMQSVDQQVQSNQSKKMSVSDMIKATCIEGTRARFRFAGEDKIYTFDEYIKELDKRSKNNV</sequence>
<dbReference type="HOGENOM" id="CLU_2129662_0_0_9"/>
<comment type="caution">
    <text evidence="1">The sequence shown here is derived from an EMBL/GenBank/DDBJ whole genome shotgun (WGS) entry which is preliminary data.</text>
</comment>
<dbReference type="PATRIC" id="fig|1235802.3.peg.2706"/>
<accession>N2AIE6</accession>
<dbReference type="AlphaFoldDB" id="N2AIE6"/>
<dbReference type="Proteomes" id="UP000012589">
    <property type="component" value="Unassembled WGS sequence"/>
</dbReference>